<evidence type="ECO:0000313" key="4">
    <source>
        <dbReference type="EMBL" id="HBP32023.1"/>
    </source>
</evidence>
<feature type="domain" description="NmrA-like" evidence="3">
    <location>
        <begin position="11"/>
        <end position="260"/>
    </location>
</feature>
<dbReference type="CDD" id="cd05259">
    <property type="entry name" value="PCBER_SDR_a"/>
    <property type="match status" value="1"/>
</dbReference>
<evidence type="ECO:0000256" key="1">
    <source>
        <dbReference type="ARBA" id="ARBA00022857"/>
    </source>
</evidence>
<dbReference type="EMBL" id="DOEK01000047">
    <property type="protein sequence ID" value="HBP32023.1"/>
    <property type="molecule type" value="Genomic_DNA"/>
</dbReference>
<dbReference type="InterPro" id="IPR008030">
    <property type="entry name" value="NmrA-like"/>
</dbReference>
<keyword evidence="1" id="KW-0521">NADP</keyword>
<evidence type="ECO:0000256" key="2">
    <source>
        <dbReference type="ARBA" id="ARBA00023002"/>
    </source>
</evidence>
<keyword evidence="2" id="KW-0560">Oxidoreductase</keyword>
<dbReference type="Gene3D" id="3.40.50.720">
    <property type="entry name" value="NAD(P)-binding Rossmann-like Domain"/>
    <property type="match status" value="1"/>
</dbReference>
<evidence type="ECO:0000259" key="3">
    <source>
        <dbReference type="Pfam" id="PF05368"/>
    </source>
</evidence>
<organism evidence="4 5">
    <name type="scientific">Advenella kashmirensis</name>
    <dbReference type="NCBI Taxonomy" id="310575"/>
    <lineage>
        <taxon>Bacteria</taxon>
        <taxon>Pseudomonadati</taxon>
        <taxon>Pseudomonadota</taxon>
        <taxon>Betaproteobacteria</taxon>
        <taxon>Burkholderiales</taxon>
        <taxon>Alcaligenaceae</taxon>
    </lineage>
</organism>
<dbReference type="Proteomes" id="UP000264036">
    <property type="component" value="Unassembled WGS sequence"/>
</dbReference>
<dbReference type="SUPFAM" id="SSF51735">
    <property type="entry name" value="NAD(P)-binding Rossmann-fold domains"/>
    <property type="match status" value="1"/>
</dbReference>
<dbReference type="Pfam" id="PF05368">
    <property type="entry name" value="NmrA"/>
    <property type="match status" value="1"/>
</dbReference>
<evidence type="ECO:0000313" key="5">
    <source>
        <dbReference type="Proteomes" id="UP000264036"/>
    </source>
</evidence>
<gene>
    <name evidence="4" type="ORF">DD666_21760</name>
</gene>
<dbReference type="PANTHER" id="PTHR47706:SF6">
    <property type="entry name" value="NMRA-LIKE FAMILY PROTEIN (AFU_ORTHOLOGUE AFUA_6G00280)"/>
    <property type="match status" value="1"/>
</dbReference>
<dbReference type="InterPro" id="IPR045312">
    <property type="entry name" value="PCBER-like"/>
</dbReference>
<proteinExistence type="predicted"/>
<dbReference type="PANTHER" id="PTHR47706">
    <property type="entry name" value="NMRA-LIKE FAMILY PROTEIN"/>
    <property type="match status" value="1"/>
</dbReference>
<reference evidence="4 5" key="1">
    <citation type="journal article" date="2018" name="Nat. Biotechnol.">
        <title>A standardized bacterial taxonomy based on genome phylogeny substantially revises the tree of life.</title>
        <authorList>
            <person name="Parks D.H."/>
            <person name="Chuvochina M."/>
            <person name="Waite D.W."/>
            <person name="Rinke C."/>
            <person name="Skarshewski A."/>
            <person name="Chaumeil P.A."/>
            <person name="Hugenholtz P."/>
        </authorList>
    </citation>
    <scope>NUCLEOTIDE SEQUENCE [LARGE SCALE GENOMIC DNA]</scope>
    <source>
        <strain evidence="4">UBA10707</strain>
    </source>
</reference>
<dbReference type="GO" id="GO:0016491">
    <property type="term" value="F:oxidoreductase activity"/>
    <property type="evidence" value="ECO:0007669"/>
    <property type="project" value="UniProtKB-KW"/>
</dbReference>
<dbReference type="Gene3D" id="3.90.25.10">
    <property type="entry name" value="UDP-galactose 4-epimerase, domain 1"/>
    <property type="match status" value="1"/>
</dbReference>
<sequence>MNDLPENVNMDNILVLGAGELGMAILRYLAPRQKNAGCPLAVLVSPQSMDHPTQGQAQKYGELRAMGARLLPFDLMNSAVEDLIQVFGQFHTVINCTGFVAGPGTQIKLTEAVLAAGVRRYFPWQFGVDYDVIGKGSGQPVFDEQYDVRNILRSQSKTEWVIVSTGMFTSFLFEPTTGLIDFERGIVRGLGSWETKVTVTTPDDIGRLTTEILLEHPRIMNQVVFVASDTVSYSQLATIVEEVTERTFKRDLLTKEKLDTALARHPEDVMARYRVAFALGDGMWWDKAKTYNAQKGIPTTDVKTWLLAHKARVG</sequence>
<dbReference type="InterPro" id="IPR051609">
    <property type="entry name" value="NmrA/Isoflavone_reductase-like"/>
</dbReference>
<comment type="caution">
    <text evidence="4">The sequence shown here is derived from an EMBL/GenBank/DDBJ whole genome shotgun (WGS) entry which is preliminary data.</text>
</comment>
<accession>A0A356LLW8</accession>
<dbReference type="InterPro" id="IPR036291">
    <property type="entry name" value="NAD(P)-bd_dom_sf"/>
</dbReference>
<name>A0A356LLW8_9BURK</name>
<protein>
    <submittedName>
        <fullName evidence="4">Aromatic alcohol reductase</fullName>
    </submittedName>
</protein>
<dbReference type="AlphaFoldDB" id="A0A356LLW8"/>